<evidence type="ECO:0000259" key="2">
    <source>
        <dbReference type="Pfam" id="PF22456"/>
    </source>
</evidence>
<dbReference type="PANTHER" id="PTHR43690:SF18">
    <property type="entry name" value="INSULIN-DEGRADING ENZYME-RELATED"/>
    <property type="match status" value="1"/>
</dbReference>
<dbReference type="EMBL" id="BRXZ01003101">
    <property type="protein sequence ID" value="GMH47195.1"/>
    <property type="molecule type" value="Genomic_DNA"/>
</dbReference>
<keyword evidence="1" id="KW-0479">Metal-binding</keyword>
<accession>A0A9W7DM26</accession>
<evidence type="ECO:0000256" key="1">
    <source>
        <dbReference type="ARBA" id="ARBA00022723"/>
    </source>
</evidence>
<dbReference type="AlphaFoldDB" id="A0A9W7DM26"/>
<name>A0A9W7DM26_9STRA</name>
<dbReference type="Pfam" id="PF22456">
    <property type="entry name" value="PqqF-like_C_4"/>
    <property type="match status" value="1"/>
</dbReference>
<dbReference type="GO" id="GO:0046872">
    <property type="term" value="F:metal ion binding"/>
    <property type="evidence" value="ECO:0007669"/>
    <property type="project" value="UniProtKB-KW"/>
</dbReference>
<dbReference type="InterPro" id="IPR011249">
    <property type="entry name" value="Metalloenz_LuxS/M16"/>
</dbReference>
<dbReference type="InterPro" id="IPR050626">
    <property type="entry name" value="Peptidase_M16"/>
</dbReference>
<protein>
    <recommendedName>
        <fullName evidence="2">Coenzyme PQQ synthesis protein F-like C-terminal lobe domain-containing protein</fullName>
    </recommendedName>
</protein>
<dbReference type="Proteomes" id="UP001165082">
    <property type="component" value="Unassembled WGS sequence"/>
</dbReference>
<evidence type="ECO:0000313" key="4">
    <source>
        <dbReference type="Proteomes" id="UP001165082"/>
    </source>
</evidence>
<reference evidence="3" key="1">
    <citation type="submission" date="2022-07" db="EMBL/GenBank/DDBJ databases">
        <title>Genome analysis of Parmales, a sister group of diatoms, reveals the evolutionary specialization of diatoms from phago-mixotrophs to photoautotrophs.</title>
        <authorList>
            <person name="Ban H."/>
            <person name="Sato S."/>
            <person name="Yoshikawa S."/>
            <person name="Kazumasa Y."/>
            <person name="Nakamura Y."/>
            <person name="Ichinomiya M."/>
            <person name="Saitoh K."/>
            <person name="Sato N."/>
            <person name="Blanc-Mathieu R."/>
            <person name="Endo H."/>
            <person name="Kuwata A."/>
            <person name="Ogata H."/>
        </authorList>
    </citation>
    <scope>NUCLEOTIDE SEQUENCE</scope>
</reference>
<evidence type="ECO:0000313" key="3">
    <source>
        <dbReference type="EMBL" id="GMH47195.1"/>
    </source>
</evidence>
<gene>
    <name evidence="3" type="ORF">TrRE_jg322</name>
</gene>
<dbReference type="PANTHER" id="PTHR43690">
    <property type="entry name" value="NARDILYSIN"/>
    <property type="match status" value="1"/>
</dbReference>
<sequence>MVNVLAHLLCEPAFDILRTKETLGYIVYSARKLNAHVVGLQFIIQGDANPPDYLDERVEAFLETFRSKMVSMTEEEFGANKDSVVEKLLEKDKNLNEESGRYYAYISRRTYTFQRASQLAERIRTSVGKGEVLAFFDDVMRRGGKGRRKLTTMVYGKGQAMPEQEEGGRNVVEGDKGNWKRTCRMWAGLKEVDFKEFE</sequence>
<organism evidence="3 4">
    <name type="scientific">Triparma retinervis</name>
    <dbReference type="NCBI Taxonomy" id="2557542"/>
    <lineage>
        <taxon>Eukaryota</taxon>
        <taxon>Sar</taxon>
        <taxon>Stramenopiles</taxon>
        <taxon>Ochrophyta</taxon>
        <taxon>Bolidophyceae</taxon>
        <taxon>Parmales</taxon>
        <taxon>Triparmaceae</taxon>
        <taxon>Triparma</taxon>
    </lineage>
</organism>
<dbReference type="InterPro" id="IPR054734">
    <property type="entry name" value="PqqF-like_C_4"/>
</dbReference>
<dbReference type="OrthoDB" id="952271at2759"/>
<feature type="domain" description="Coenzyme PQQ synthesis protein F-like C-terminal lobe" evidence="2">
    <location>
        <begin position="4"/>
        <end position="102"/>
    </location>
</feature>
<dbReference type="Gene3D" id="3.30.830.10">
    <property type="entry name" value="Metalloenzyme, LuxS/M16 peptidase-like"/>
    <property type="match status" value="1"/>
</dbReference>
<comment type="caution">
    <text evidence="3">The sequence shown here is derived from an EMBL/GenBank/DDBJ whole genome shotgun (WGS) entry which is preliminary data.</text>
</comment>
<keyword evidence="4" id="KW-1185">Reference proteome</keyword>
<dbReference type="SUPFAM" id="SSF63411">
    <property type="entry name" value="LuxS/MPP-like metallohydrolase"/>
    <property type="match status" value="1"/>
</dbReference>
<proteinExistence type="predicted"/>